<evidence type="ECO:0000313" key="2">
    <source>
        <dbReference type="EMBL" id="OLP08394.1"/>
    </source>
</evidence>
<dbReference type="InterPro" id="IPR036165">
    <property type="entry name" value="YefM-like_sf"/>
</dbReference>
<dbReference type="STRING" id="81479.RA876_15615"/>
<sequence length="79" mass="8621">MNAVTSREVIHNFSAVAARVAAGEELTVTRYGKPVLKLVQLTDTALSKTDRAALVSKALSFRMTAPYGKAFERSDAYEE</sequence>
<dbReference type="Gene3D" id="3.40.1620.10">
    <property type="entry name" value="YefM-like domain"/>
    <property type="match status" value="1"/>
</dbReference>
<keyword evidence="3" id="KW-1185">Reference proteome</keyword>
<comment type="similarity">
    <text evidence="1">Belongs to the phD/YefM antitoxin family.</text>
</comment>
<dbReference type="RefSeq" id="WP_075584971.1">
    <property type="nucleotide sequence ID" value="NZ_MSYM01000002.1"/>
</dbReference>
<dbReference type="EMBL" id="MSYM01000002">
    <property type="protein sequence ID" value="OLP08394.1"/>
    <property type="molecule type" value="Genomic_DNA"/>
</dbReference>
<reference evidence="2 3" key="1">
    <citation type="submission" date="2017-01" db="EMBL/GenBank/DDBJ databases">
        <title>Genome sequence of Rhodoferax antarcticus ANT.BR, a psychrophilic purple nonsulfur bacterium from an Antarctic microbial mat.</title>
        <authorList>
            <person name="Baker J."/>
            <person name="Riester C."/>
            <person name="Skinner B."/>
            <person name="Newell A."/>
            <person name="Swingley W."/>
            <person name="Madigan M."/>
            <person name="Jung D."/>
            <person name="Asao M."/>
            <person name="Chen M."/>
            <person name="Loughlin P."/>
            <person name="Pan H."/>
            <person name="Lin S."/>
            <person name="Li N."/>
            <person name="Shaw J."/>
            <person name="Prado M."/>
            <person name="Sherman C."/>
            <person name="Li X."/>
            <person name="Tang J."/>
            <person name="Blankenship R."/>
            <person name="Zhao T."/>
            <person name="Touchman J."/>
            <person name="Sattley M."/>
        </authorList>
    </citation>
    <scope>NUCLEOTIDE SEQUENCE [LARGE SCALE GENOMIC DNA]</scope>
    <source>
        <strain evidence="2 3">ANT.BR</strain>
    </source>
</reference>
<dbReference type="Proteomes" id="UP000185911">
    <property type="component" value="Unassembled WGS sequence"/>
</dbReference>
<dbReference type="SUPFAM" id="SSF143120">
    <property type="entry name" value="YefM-like"/>
    <property type="match status" value="1"/>
</dbReference>
<organism evidence="2 3">
    <name type="scientific">Rhodoferax antarcticus ANT.BR</name>
    <dbReference type="NCBI Taxonomy" id="1111071"/>
    <lineage>
        <taxon>Bacteria</taxon>
        <taxon>Pseudomonadati</taxon>
        <taxon>Pseudomonadota</taxon>
        <taxon>Betaproteobacteria</taxon>
        <taxon>Burkholderiales</taxon>
        <taxon>Comamonadaceae</taxon>
        <taxon>Rhodoferax</taxon>
    </lineage>
</organism>
<accession>A0A1Q8YK14</accession>
<dbReference type="AlphaFoldDB" id="A0A1Q8YK14"/>
<evidence type="ECO:0000313" key="3">
    <source>
        <dbReference type="Proteomes" id="UP000185911"/>
    </source>
</evidence>
<evidence type="ECO:0000256" key="1">
    <source>
        <dbReference type="ARBA" id="ARBA00009981"/>
    </source>
</evidence>
<name>A0A1Q8YK14_9BURK</name>
<proteinExistence type="inferred from homology"/>
<comment type="caution">
    <text evidence="2">The sequence shown here is derived from an EMBL/GenBank/DDBJ whole genome shotgun (WGS) entry which is preliminary data.</text>
</comment>
<protein>
    <submittedName>
        <fullName evidence="2">Prevent-host-death family protein</fullName>
    </submittedName>
</protein>
<gene>
    <name evidence="2" type="ORF">BLL52_0319</name>
</gene>